<proteinExistence type="predicted"/>
<organism evidence="2 3">
    <name type="scientific">Parelaphostrongylus tenuis</name>
    <name type="common">Meningeal worm</name>
    <dbReference type="NCBI Taxonomy" id="148309"/>
    <lineage>
        <taxon>Eukaryota</taxon>
        <taxon>Metazoa</taxon>
        <taxon>Ecdysozoa</taxon>
        <taxon>Nematoda</taxon>
        <taxon>Chromadorea</taxon>
        <taxon>Rhabditida</taxon>
        <taxon>Rhabditina</taxon>
        <taxon>Rhabditomorpha</taxon>
        <taxon>Strongyloidea</taxon>
        <taxon>Metastrongylidae</taxon>
        <taxon>Parelaphostrongylus</taxon>
    </lineage>
</organism>
<comment type="caution">
    <text evidence="2">The sequence shown here is derived from an EMBL/GenBank/DDBJ whole genome shotgun (WGS) entry which is preliminary data.</text>
</comment>
<feature type="compositionally biased region" description="Basic and acidic residues" evidence="1">
    <location>
        <begin position="1"/>
        <end position="13"/>
    </location>
</feature>
<accession>A0AAD5NC28</accession>
<evidence type="ECO:0000313" key="2">
    <source>
        <dbReference type="EMBL" id="KAJ1363389.1"/>
    </source>
</evidence>
<protein>
    <submittedName>
        <fullName evidence="2">Uncharacterized protein</fullName>
    </submittedName>
</protein>
<feature type="region of interest" description="Disordered" evidence="1">
    <location>
        <begin position="1"/>
        <end position="39"/>
    </location>
</feature>
<dbReference type="Proteomes" id="UP001196413">
    <property type="component" value="Unassembled WGS sequence"/>
</dbReference>
<keyword evidence="3" id="KW-1185">Reference proteome</keyword>
<evidence type="ECO:0000256" key="1">
    <source>
        <dbReference type="SAM" id="MobiDB-lite"/>
    </source>
</evidence>
<evidence type="ECO:0000313" key="3">
    <source>
        <dbReference type="Proteomes" id="UP001196413"/>
    </source>
</evidence>
<dbReference type="AlphaFoldDB" id="A0AAD5NC28"/>
<reference evidence="2" key="1">
    <citation type="submission" date="2021-06" db="EMBL/GenBank/DDBJ databases">
        <title>Parelaphostrongylus tenuis whole genome reference sequence.</title>
        <authorList>
            <person name="Garwood T.J."/>
            <person name="Larsen P.A."/>
            <person name="Fountain-Jones N.M."/>
            <person name="Garbe J.R."/>
            <person name="Macchietto M.G."/>
            <person name="Kania S.A."/>
            <person name="Gerhold R.W."/>
            <person name="Richards J.E."/>
            <person name="Wolf T.M."/>
        </authorList>
    </citation>
    <scope>NUCLEOTIDE SEQUENCE</scope>
    <source>
        <strain evidence="2">MNPRO001-30</strain>
        <tissue evidence="2">Meninges</tissue>
    </source>
</reference>
<dbReference type="EMBL" id="JAHQIW010004688">
    <property type="protein sequence ID" value="KAJ1363389.1"/>
    <property type="molecule type" value="Genomic_DNA"/>
</dbReference>
<name>A0AAD5NC28_PARTN</name>
<gene>
    <name evidence="2" type="ORF">KIN20_023243</name>
</gene>
<sequence length="73" mass="7649">MSVERPQGHEHGAVDGGGRTPDERWSPSGLAPGSSLIIREDVEAEPRSALGEVAGLSQDVALLSVPDNIFATR</sequence>